<feature type="region of interest" description="Disordered" evidence="1">
    <location>
        <begin position="94"/>
        <end position="115"/>
    </location>
</feature>
<evidence type="ECO:0000313" key="3">
    <source>
        <dbReference type="Proteomes" id="UP000322234"/>
    </source>
</evidence>
<dbReference type="EMBL" id="VBQZ03000055">
    <property type="protein sequence ID" value="MXQ89401.1"/>
    <property type="molecule type" value="Genomic_DNA"/>
</dbReference>
<reference evidence="2" key="1">
    <citation type="submission" date="2019-10" db="EMBL/GenBank/DDBJ databases">
        <title>The sequence and de novo assembly of the wild yak genome.</title>
        <authorList>
            <person name="Liu Y."/>
        </authorList>
    </citation>
    <scope>NUCLEOTIDE SEQUENCE [LARGE SCALE GENOMIC DNA]</scope>
    <source>
        <strain evidence="2">WY2019</strain>
    </source>
</reference>
<sequence>MRSDAVDRDRLTQRYNVRCLDSWGDSSLGPRCPKVGGPWELSFEQLKSLGSQVGERKWQTRQNCRSREAVTRLIWGSIRSAVEVVEDAGEVNQSQHLEEHWKPGKTQDYSSSEPGGDLPLCDDSKFPKSEDERALRSGLECLRSPLRSSKGNVMPVYAGCSQFSYWKQKVSTDTNSLHRQVLLFRFRLSELPVPRKLFQAYFIASFSPALKRQACLAF</sequence>
<protein>
    <submittedName>
        <fullName evidence="2">Uncharacterized protein</fullName>
    </submittedName>
</protein>
<gene>
    <name evidence="2" type="ORF">E5288_WYG000861</name>
</gene>
<keyword evidence="3" id="KW-1185">Reference proteome</keyword>
<dbReference type="AlphaFoldDB" id="A0A6B0RK52"/>
<name>A0A6B0RK52_9CETA</name>
<accession>A0A6B0RK52</accession>
<organism evidence="2 3">
    <name type="scientific">Bos mutus</name>
    <name type="common">wild yak</name>
    <dbReference type="NCBI Taxonomy" id="72004"/>
    <lineage>
        <taxon>Eukaryota</taxon>
        <taxon>Metazoa</taxon>
        <taxon>Chordata</taxon>
        <taxon>Craniata</taxon>
        <taxon>Vertebrata</taxon>
        <taxon>Euteleostomi</taxon>
        <taxon>Mammalia</taxon>
        <taxon>Eutheria</taxon>
        <taxon>Laurasiatheria</taxon>
        <taxon>Artiodactyla</taxon>
        <taxon>Ruminantia</taxon>
        <taxon>Pecora</taxon>
        <taxon>Bovidae</taxon>
        <taxon>Bovinae</taxon>
        <taxon>Bos</taxon>
    </lineage>
</organism>
<proteinExistence type="predicted"/>
<dbReference type="Proteomes" id="UP000322234">
    <property type="component" value="Unassembled WGS sequence"/>
</dbReference>
<comment type="caution">
    <text evidence="2">The sequence shown here is derived from an EMBL/GenBank/DDBJ whole genome shotgun (WGS) entry which is preliminary data.</text>
</comment>
<evidence type="ECO:0000313" key="2">
    <source>
        <dbReference type="EMBL" id="MXQ89401.1"/>
    </source>
</evidence>
<evidence type="ECO:0000256" key="1">
    <source>
        <dbReference type="SAM" id="MobiDB-lite"/>
    </source>
</evidence>